<evidence type="ECO:0000313" key="7">
    <source>
        <dbReference type="EMBL" id="OEK04584.1"/>
    </source>
</evidence>
<feature type="transmembrane region" description="Helical" evidence="6">
    <location>
        <begin position="292"/>
        <end position="321"/>
    </location>
</feature>
<evidence type="ECO:0000313" key="8">
    <source>
        <dbReference type="Proteomes" id="UP000095552"/>
    </source>
</evidence>
<keyword evidence="8" id="KW-1185">Reference proteome</keyword>
<feature type="transmembrane region" description="Helical" evidence="6">
    <location>
        <begin position="6"/>
        <end position="37"/>
    </location>
</feature>
<evidence type="ECO:0008006" key="9">
    <source>
        <dbReference type="Google" id="ProtNLM"/>
    </source>
</evidence>
<comment type="subcellular location">
    <subcellularLocation>
        <location evidence="1">Membrane</location>
        <topology evidence="1">Multi-pass membrane protein</topology>
    </subcellularLocation>
</comment>
<keyword evidence="5 6" id="KW-0472">Membrane</keyword>
<feature type="transmembrane region" description="Helical" evidence="6">
    <location>
        <begin position="194"/>
        <end position="213"/>
    </location>
</feature>
<dbReference type="InterPro" id="IPR002549">
    <property type="entry name" value="AI-2E-like"/>
</dbReference>
<evidence type="ECO:0000256" key="1">
    <source>
        <dbReference type="ARBA" id="ARBA00004141"/>
    </source>
</evidence>
<dbReference type="OrthoDB" id="9793390at2"/>
<dbReference type="AlphaFoldDB" id="A0A1E5SZM9"/>
<protein>
    <recommendedName>
        <fullName evidence="9">AI-2E family transporter</fullName>
    </recommendedName>
</protein>
<gene>
    <name evidence="7" type="ORF">BFP71_14060</name>
</gene>
<evidence type="ECO:0000256" key="3">
    <source>
        <dbReference type="ARBA" id="ARBA00022692"/>
    </source>
</evidence>
<dbReference type="PANTHER" id="PTHR21716:SF64">
    <property type="entry name" value="AI-2 TRANSPORT PROTEIN TQSA"/>
    <property type="match status" value="1"/>
</dbReference>
<proteinExistence type="inferred from homology"/>
<dbReference type="GO" id="GO:0055085">
    <property type="term" value="P:transmembrane transport"/>
    <property type="evidence" value="ECO:0007669"/>
    <property type="project" value="TreeGrafter"/>
</dbReference>
<accession>A0A1E5SZM9</accession>
<keyword evidence="3 6" id="KW-0812">Transmembrane</keyword>
<reference evidence="7 8" key="1">
    <citation type="submission" date="2016-08" db="EMBL/GenBank/DDBJ databases">
        <title>Draft genome of Fabibacter sp. strain SK-8.</title>
        <authorList>
            <person name="Wong S.-K."/>
            <person name="Hamasaki K."/>
            <person name="Yoshizawa S."/>
        </authorList>
    </citation>
    <scope>NUCLEOTIDE SEQUENCE [LARGE SCALE GENOMIC DNA]</scope>
    <source>
        <strain evidence="7 8">SK-8</strain>
    </source>
</reference>
<feature type="transmembrane region" description="Helical" evidence="6">
    <location>
        <begin position="254"/>
        <end position="272"/>
    </location>
</feature>
<feature type="transmembrane region" description="Helical" evidence="6">
    <location>
        <begin position="58"/>
        <end position="79"/>
    </location>
</feature>
<evidence type="ECO:0000256" key="4">
    <source>
        <dbReference type="ARBA" id="ARBA00022989"/>
    </source>
</evidence>
<dbReference type="RefSeq" id="WP_069836088.1">
    <property type="nucleotide sequence ID" value="NZ_MDGQ01000005.1"/>
</dbReference>
<dbReference type="GO" id="GO:0016020">
    <property type="term" value="C:membrane"/>
    <property type="evidence" value="ECO:0007669"/>
    <property type="project" value="UniProtKB-SubCell"/>
</dbReference>
<organism evidence="7 8">
    <name type="scientific">Roseivirga misakiensis</name>
    <dbReference type="NCBI Taxonomy" id="1563681"/>
    <lineage>
        <taxon>Bacteria</taxon>
        <taxon>Pseudomonadati</taxon>
        <taxon>Bacteroidota</taxon>
        <taxon>Cytophagia</taxon>
        <taxon>Cytophagales</taxon>
        <taxon>Roseivirgaceae</taxon>
        <taxon>Roseivirga</taxon>
    </lineage>
</organism>
<dbReference type="PANTHER" id="PTHR21716">
    <property type="entry name" value="TRANSMEMBRANE PROTEIN"/>
    <property type="match status" value="1"/>
</dbReference>
<evidence type="ECO:0000256" key="6">
    <source>
        <dbReference type="SAM" id="Phobius"/>
    </source>
</evidence>
<keyword evidence="4 6" id="KW-1133">Transmembrane helix</keyword>
<dbReference type="Proteomes" id="UP000095552">
    <property type="component" value="Unassembled WGS sequence"/>
</dbReference>
<evidence type="ECO:0000256" key="2">
    <source>
        <dbReference type="ARBA" id="ARBA00009773"/>
    </source>
</evidence>
<name>A0A1E5SZM9_9BACT</name>
<dbReference type="EMBL" id="MDGQ01000005">
    <property type="protein sequence ID" value="OEK04584.1"/>
    <property type="molecule type" value="Genomic_DNA"/>
</dbReference>
<feature type="transmembrane region" description="Helical" evidence="6">
    <location>
        <begin position="219"/>
        <end position="242"/>
    </location>
</feature>
<comment type="caution">
    <text evidence="7">The sequence shown here is derived from an EMBL/GenBank/DDBJ whole genome shotgun (WGS) entry which is preliminary data.</text>
</comment>
<evidence type="ECO:0000256" key="5">
    <source>
        <dbReference type="ARBA" id="ARBA00023136"/>
    </source>
</evidence>
<feature type="transmembrane region" description="Helical" evidence="6">
    <location>
        <begin position="132"/>
        <end position="154"/>
    </location>
</feature>
<sequence>MKKLAYSAIGLAGVLALLIYAESILIPLVFGVILWYLGTSMKQLARKIPVVGQKLNTTMVNVLVFVILVVGFAGLSKLITSSIDSLLISYESYKVNINSLLDKVNETFSINIQEQFNTAQEGFDYGDTLSGIASSISGILGDAIIILVYAAFMFSEEASFKNKLTKMFTTPDEESRAMNILNRISTSFGDYIRLKTYVSLLTGVVGYVFLAIMGVDSPFFWALLMFLLNYIPTIGSLVATLFPAVFSLMQFGEFTPFLIILVGLGVIEWVIGNVIEPKVMGNSLNLSPLVTILALIVWGQIWGITGMLLSTPITVVMVIVFSQFPKTKRVAIMLSQNGDIEPAT</sequence>
<comment type="similarity">
    <text evidence="2">Belongs to the autoinducer-2 exporter (AI-2E) (TC 2.A.86) family.</text>
</comment>
<dbReference type="Pfam" id="PF01594">
    <property type="entry name" value="AI-2E_transport"/>
    <property type="match status" value="1"/>
</dbReference>